<dbReference type="PANTHER" id="PTHR15717:SF2">
    <property type="entry name" value="EF-HAND CALCIUM-BINDING DOMAIN-CONTAINING PROTEIN 14"/>
    <property type="match status" value="1"/>
</dbReference>
<dbReference type="OMA" id="THLKANL"/>
<evidence type="ECO:0000256" key="2">
    <source>
        <dbReference type="SAM" id="Phobius"/>
    </source>
</evidence>
<dbReference type="Gene3D" id="1.10.287.1490">
    <property type="match status" value="1"/>
</dbReference>
<reference evidence="4" key="1">
    <citation type="submission" date="2003-08" db="EMBL/GenBank/DDBJ databases">
        <authorList>
            <person name="Birren B."/>
            <person name="Nusbaum C."/>
            <person name="Abebe A."/>
            <person name="Abouelleil A."/>
            <person name="Adekoya E."/>
            <person name="Ait-zahra M."/>
            <person name="Allen N."/>
            <person name="Allen T."/>
            <person name="An P."/>
            <person name="Anderson M."/>
            <person name="Anderson S."/>
            <person name="Arachchi H."/>
            <person name="Armbruster J."/>
            <person name="Bachantsang P."/>
            <person name="Baldwin J."/>
            <person name="Barry A."/>
            <person name="Bayul T."/>
            <person name="Blitshsteyn B."/>
            <person name="Bloom T."/>
            <person name="Blye J."/>
            <person name="Boguslavskiy L."/>
            <person name="Borowsky M."/>
            <person name="Boukhgalter B."/>
            <person name="Brunache A."/>
            <person name="Butler J."/>
            <person name="Calixte N."/>
            <person name="Calvo S."/>
            <person name="Camarata J."/>
            <person name="Campo K."/>
            <person name="Chang J."/>
            <person name="Cheshatsang Y."/>
            <person name="Citroen M."/>
            <person name="Collymore A."/>
            <person name="Considine T."/>
            <person name="Cook A."/>
            <person name="Cooke P."/>
            <person name="Corum B."/>
            <person name="Cuomo C."/>
            <person name="David R."/>
            <person name="Dawoe T."/>
            <person name="Degray S."/>
            <person name="Dodge S."/>
            <person name="Dooley K."/>
            <person name="Dorje P."/>
            <person name="Dorjee K."/>
            <person name="Dorris L."/>
            <person name="Duffey N."/>
            <person name="Dupes A."/>
            <person name="Elkins T."/>
            <person name="Engels R."/>
            <person name="Erickson J."/>
            <person name="Farina A."/>
            <person name="Faro S."/>
            <person name="Ferreira P."/>
            <person name="Fischer H."/>
            <person name="Fitzgerald M."/>
            <person name="Foley K."/>
            <person name="Gage D."/>
            <person name="Galagan J."/>
            <person name="Gearin G."/>
            <person name="Gnerre S."/>
            <person name="Gnirke A."/>
            <person name="Goyette A."/>
            <person name="Graham J."/>
            <person name="Grandbois E."/>
            <person name="Gyaltsen K."/>
            <person name="Hafez N."/>
            <person name="Hagopian D."/>
            <person name="Hagos B."/>
            <person name="Hall J."/>
            <person name="Hatcher B."/>
            <person name="Heller A."/>
            <person name="Higgins H."/>
            <person name="Honan T."/>
            <person name="Horn A."/>
            <person name="Houde N."/>
            <person name="Hughes L."/>
            <person name="Hulme W."/>
            <person name="Husby E."/>
            <person name="Iliev I."/>
            <person name="Jaffe D."/>
            <person name="Jones C."/>
            <person name="Kamal M."/>
            <person name="Kamat A."/>
            <person name="Kamvysselis M."/>
            <person name="Karlsson E."/>
            <person name="Kells C."/>
            <person name="Kieu A."/>
            <person name="Kisner P."/>
            <person name="Kodira C."/>
            <person name="Kulbokas E."/>
            <person name="Labutti K."/>
            <person name="Lama D."/>
            <person name="Landers T."/>
            <person name="Leger J."/>
            <person name="Levine S."/>
            <person name="Lewis D."/>
            <person name="Lewis T."/>
            <person name="Lindblad-toh K."/>
            <person name="Liu X."/>
            <person name="Lokyitsang T."/>
            <person name="Lokyitsang Y."/>
            <person name="Lucien O."/>
            <person name="Lui A."/>
            <person name="Ma L.J."/>
            <person name="Mabbitt R."/>
            <person name="Macdonald J."/>
            <person name="Maclean C."/>
            <person name="Major J."/>
            <person name="Manning J."/>
            <person name="Marabella R."/>
            <person name="Maru K."/>
            <person name="Matthews C."/>
            <person name="Mauceli E."/>
            <person name="Mccarthy M."/>
            <person name="Mcdonough S."/>
            <person name="Mcghee T."/>
            <person name="Meldrim J."/>
            <person name="Meneus L."/>
            <person name="Mesirov J."/>
            <person name="Mihalev A."/>
            <person name="Mihova T."/>
            <person name="Mikkelsen T."/>
            <person name="Mlenga V."/>
            <person name="Moru K."/>
            <person name="Mozes J."/>
            <person name="Mulrain L."/>
            <person name="Munson G."/>
            <person name="Naylor J."/>
            <person name="Newes C."/>
            <person name="Nguyen C."/>
            <person name="Nguyen N."/>
            <person name="Nguyen T."/>
            <person name="Nicol R."/>
            <person name="Nielsen C."/>
            <person name="Nizzari M."/>
            <person name="Norbu C."/>
            <person name="Norbu N."/>
            <person name="O'donnell P."/>
            <person name="Okoawo O."/>
            <person name="O'leary S."/>
            <person name="Omotosho B."/>
            <person name="O'neill K."/>
            <person name="Osman S."/>
            <person name="Parker S."/>
            <person name="Perrin D."/>
            <person name="Phunkhang P."/>
            <person name="Piqani B."/>
            <person name="Purcell S."/>
            <person name="Rachupka T."/>
            <person name="Ramasamy U."/>
            <person name="Rameau R."/>
            <person name="Ray V."/>
            <person name="Raymond C."/>
            <person name="Retta R."/>
            <person name="Richardson S."/>
            <person name="Rise C."/>
            <person name="Rodriguez J."/>
            <person name="Rogers J."/>
            <person name="Rogov P."/>
            <person name="Rutman M."/>
            <person name="Schupbach R."/>
            <person name="Seaman C."/>
            <person name="Settipalli S."/>
            <person name="Sharpe T."/>
            <person name="Sheridan J."/>
            <person name="Sherpa N."/>
            <person name="Shi J."/>
            <person name="Smirnov S."/>
            <person name="Smith C."/>
            <person name="Sougnez C."/>
            <person name="Spencer B."/>
            <person name="Stalker J."/>
            <person name="Stange-thomann N."/>
            <person name="Stavropoulos S."/>
            <person name="Stetson K."/>
            <person name="Stone C."/>
            <person name="Stone S."/>
            <person name="Stubbs M."/>
            <person name="Talamas J."/>
            <person name="Tchuinga P."/>
            <person name="Tenzing P."/>
            <person name="Tesfaye S."/>
            <person name="Theodore J."/>
            <person name="Thoulutsang Y."/>
            <person name="Topham K."/>
            <person name="Towey S."/>
            <person name="Tsamla T."/>
            <person name="Tsomo N."/>
            <person name="Vallee D."/>
            <person name="Vassiliev H."/>
            <person name="Venkataraman V."/>
            <person name="Vinson J."/>
            <person name="Vo A."/>
            <person name="Wade C."/>
            <person name="Wang S."/>
            <person name="Wangchuk T."/>
            <person name="Wangdi T."/>
            <person name="Whittaker C."/>
            <person name="Wilkinson J."/>
            <person name="Wu Y."/>
            <person name="Wyman D."/>
            <person name="Yadav S."/>
            <person name="Yang S."/>
            <person name="Yang X."/>
            <person name="Yeager S."/>
            <person name="Yee E."/>
            <person name="Young G."/>
            <person name="Zainoun J."/>
            <person name="Zembeck L."/>
            <person name="Zimmer A."/>
            <person name="Zody M."/>
            <person name="Lander E."/>
        </authorList>
    </citation>
    <scope>NUCLEOTIDE SEQUENCE [LARGE SCALE GENOMIC DNA]</scope>
</reference>
<name>H2YAE6_CIOSA</name>
<dbReference type="AlphaFoldDB" id="H2YAE6"/>
<keyword evidence="2" id="KW-0472">Membrane</keyword>
<keyword evidence="2" id="KW-1133">Transmembrane helix</keyword>
<evidence type="ECO:0000313" key="3">
    <source>
        <dbReference type="Ensembl" id="ENSCSAVP00000002294.1"/>
    </source>
</evidence>
<reference evidence="3" key="3">
    <citation type="submission" date="2025-09" db="UniProtKB">
        <authorList>
            <consortium name="Ensembl"/>
        </authorList>
    </citation>
    <scope>IDENTIFICATION</scope>
</reference>
<feature type="coiled-coil region" evidence="1">
    <location>
        <begin position="172"/>
        <end position="217"/>
    </location>
</feature>
<dbReference type="Proteomes" id="UP000007875">
    <property type="component" value="Unassembled WGS sequence"/>
</dbReference>
<proteinExistence type="predicted"/>
<evidence type="ECO:0000256" key="1">
    <source>
        <dbReference type="SAM" id="Coils"/>
    </source>
</evidence>
<keyword evidence="1" id="KW-0175">Coiled coil</keyword>
<dbReference type="InterPro" id="IPR042352">
    <property type="entry name" value="EFCAB14"/>
</dbReference>
<protein>
    <submittedName>
        <fullName evidence="3">Uncharacterized protein</fullName>
    </submittedName>
</protein>
<reference evidence="3" key="2">
    <citation type="submission" date="2025-08" db="UniProtKB">
        <authorList>
            <consortium name="Ensembl"/>
        </authorList>
    </citation>
    <scope>IDENTIFICATION</scope>
</reference>
<organism evidence="3 4">
    <name type="scientific">Ciona savignyi</name>
    <name type="common">Pacific transparent sea squirt</name>
    <dbReference type="NCBI Taxonomy" id="51511"/>
    <lineage>
        <taxon>Eukaryota</taxon>
        <taxon>Metazoa</taxon>
        <taxon>Chordata</taxon>
        <taxon>Tunicata</taxon>
        <taxon>Ascidiacea</taxon>
        <taxon>Phlebobranchia</taxon>
        <taxon>Cionidae</taxon>
        <taxon>Ciona</taxon>
    </lineage>
</organism>
<feature type="transmembrane region" description="Helical" evidence="2">
    <location>
        <begin position="81"/>
        <end position="106"/>
    </location>
</feature>
<dbReference type="InParanoid" id="H2YAE6"/>
<evidence type="ECO:0000313" key="4">
    <source>
        <dbReference type="Proteomes" id="UP000007875"/>
    </source>
</evidence>
<accession>H2YAE6</accession>
<keyword evidence="4" id="KW-1185">Reference proteome</keyword>
<keyword evidence="2" id="KW-0812">Transmembrane</keyword>
<dbReference type="Ensembl" id="ENSCSAVT00000002332.1">
    <property type="protein sequence ID" value="ENSCSAVP00000002294.1"/>
    <property type="gene ID" value="ENSCSAVG00000001340.1"/>
</dbReference>
<dbReference type="HOGENOM" id="CLU_1172952_0_0_1"/>
<sequence length="237" mass="27131">MGSHSKRMKKRRELDALISGNRSKRGYEQLQPHLSQPDVVFSSSSRDGECIQPQLQGYGTRKRMGRSVSVRKRGCCIKQMYHLCLPACMVAMIMMCVAISIGIVWLQLHLKSEVETLKSRLARLERLERDEPASMADLHTSMSAVQHEVANIKQRIRPMQGQLASLQQQFEQQSAKKLVQKAQDEINQNMREISTEITNMENSITELQSETRQLTSESSRTTDDVTQLNHLLTQYKQ</sequence>
<dbReference type="PANTHER" id="PTHR15717">
    <property type="entry name" value="PROTEIN KIAA0494"/>
    <property type="match status" value="1"/>
</dbReference>